<keyword evidence="4 8" id="KW-0378">Hydrolase</keyword>
<evidence type="ECO:0000256" key="6">
    <source>
        <dbReference type="ARBA" id="ARBA00022884"/>
    </source>
</evidence>
<gene>
    <name evidence="8 11" type="primary">mutS2</name>
    <name evidence="8" type="synonym">rqcU</name>
    <name evidence="11" type="ORF">CM240_2085</name>
</gene>
<evidence type="ECO:0000256" key="3">
    <source>
        <dbReference type="ARBA" id="ARBA00022741"/>
    </source>
</evidence>
<dbReference type="SMART" id="SM00533">
    <property type="entry name" value="MUTSd"/>
    <property type="match status" value="1"/>
</dbReference>
<evidence type="ECO:0000313" key="12">
    <source>
        <dbReference type="Proteomes" id="UP000019426"/>
    </source>
</evidence>
<evidence type="ECO:0000256" key="8">
    <source>
        <dbReference type="HAMAP-Rule" id="MF_00092"/>
    </source>
</evidence>
<dbReference type="HAMAP" id="MF_00092">
    <property type="entry name" value="MutS2"/>
    <property type="match status" value="1"/>
</dbReference>
<dbReference type="PANTHER" id="PTHR48466">
    <property type="entry name" value="OS10G0509000 PROTEIN-RELATED"/>
    <property type="match status" value="1"/>
</dbReference>
<keyword evidence="12" id="KW-1185">Reference proteome</keyword>
<dbReference type="STRING" id="1216932.CM240_2085"/>
<keyword evidence="5 8" id="KW-0067">ATP-binding</keyword>
<reference evidence="11 12" key="1">
    <citation type="submission" date="2013-11" db="EMBL/GenBank/DDBJ databases">
        <title>Complete genome sequence of Clostridum sp. M2/40.</title>
        <authorList>
            <person name="Wibberg D."/>
            <person name="Puehler A."/>
            <person name="Schlueter A."/>
        </authorList>
    </citation>
    <scope>NUCLEOTIDE SEQUENCE [LARGE SCALE GENOMIC DNA]</scope>
    <source>
        <strain evidence="12">M2/40</strain>
    </source>
</reference>
<dbReference type="InterPro" id="IPR036187">
    <property type="entry name" value="DNA_mismatch_repair_MutS_sf"/>
</dbReference>
<protein>
    <recommendedName>
        <fullName evidence="8">Endonuclease MutS2</fullName>
        <ecNumber evidence="8">3.1.-.-</ecNumber>
    </recommendedName>
    <alternativeName>
        <fullName evidence="8">Ribosome-associated protein quality control-upstream factor</fullName>
        <shortName evidence="8">RQC-upstream factor</shortName>
        <shortName evidence="8">RqcU</shortName>
        <ecNumber evidence="8">3.6.4.-</ecNumber>
    </alternativeName>
</protein>
<feature type="coiled-coil region" evidence="9">
    <location>
        <begin position="514"/>
        <end position="625"/>
    </location>
</feature>
<dbReference type="Pfam" id="PF20297">
    <property type="entry name" value="MSSS"/>
    <property type="match status" value="1"/>
</dbReference>
<proteinExistence type="inferred from homology"/>
<dbReference type="PIRSF" id="PIRSF005814">
    <property type="entry name" value="MutS_YshD"/>
    <property type="match status" value="1"/>
</dbReference>
<evidence type="ECO:0000313" key="11">
    <source>
        <dbReference type="EMBL" id="CDM69243.1"/>
    </source>
</evidence>
<comment type="subunit">
    <text evidence="8">Homodimer. Binds to stalled ribosomes, contacting rRNA.</text>
</comment>
<organism evidence="11 12">
    <name type="scientific">Clostridium bornimense</name>
    <dbReference type="NCBI Taxonomy" id="1216932"/>
    <lineage>
        <taxon>Bacteria</taxon>
        <taxon>Bacillati</taxon>
        <taxon>Bacillota</taxon>
        <taxon>Clostridia</taxon>
        <taxon>Eubacteriales</taxon>
        <taxon>Clostridiaceae</taxon>
        <taxon>Clostridium</taxon>
    </lineage>
</organism>
<dbReference type="PATRIC" id="fig|1216932.3.peg.2086"/>
<evidence type="ECO:0000256" key="2">
    <source>
        <dbReference type="ARBA" id="ARBA00022730"/>
    </source>
</evidence>
<keyword evidence="9" id="KW-0175">Coiled coil</keyword>
<name>W6RXQ8_9CLOT</name>
<evidence type="ECO:0000256" key="5">
    <source>
        <dbReference type="ARBA" id="ARBA00022840"/>
    </source>
</evidence>
<evidence type="ECO:0000256" key="4">
    <source>
        <dbReference type="ARBA" id="ARBA00022801"/>
    </source>
</evidence>
<comment type="function">
    <text evidence="8">Acts as a ribosome collision sensor, splitting the ribosome into its 2 subunits. Detects stalled/collided 70S ribosomes which it binds and splits by an ATP-hydrolysis driven conformational change. Acts upstream of the ribosome quality control system (RQC), a ribosome-associated complex that mediates the extraction of incompletely synthesized nascent chains from stalled ribosomes and their subsequent degradation. Probably generates substrates for RQC.</text>
</comment>
<dbReference type="Pfam" id="PF01713">
    <property type="entry name" value="Smr"/>
    <property type="match status" value="1"/>
</dbReference>
<dbReference type="EMBL" id="HG917868">
    <property type="protein sequence ID" value="CDM69243.1"/>
    <property type="molecule type" value="Genomic_DNA"/>
</dbReference>
<dbReference type="PANTHER" id="PTHR48466:SF2">
    <property type="entry name" value="OS10G0509000 PROTEIN"/>
    <property type="match status" value="1"/>
</dbReference>
<keyword evidence="1 8" id="KW-0540">Nuclease</keyword>
<comment type="similarity">
    <text evidence="8">Belongs to the DNA mismatch repair MutS family. MutS2 subfamily.</text>
</comment>
<dbReference type="InterPro" id="IPR000432">
    <property type="entry name" value="DNA_mismatch_repair_MutS_C"/>
</dbReference>
<dbReference type="SUPFAM" id="SSF160443">
    <property type="entry name" value="SMR domain-like"/>
    <property type="match status" value="1"/>
</dbReference>
<dbReference type="EC" id="3.6.4.-" evidence="8"/>
<dbReference type="Proteomes" id="UP000019426">
    <property type="component" value="Chromosome M2/40_rep1"/>
</dbReference>
<keyword evidence="3 8" id="KW-0547">Nucleotide-binding</keyword>
<dbReference type="eggNOG" id="COG1193">
    <property type="taxonomic scope" value="Bacteria"/>
</dbReference>
<keyword evidence="2 8" id="KW-0699">rRNA-binding</keyword>
<dbReference type="SMART" id="SM00463">
    <property type="entry name" value="SMR"/>
    <property type="match status" value="1"/>
</dbReference>
<dbReference type="Gene3D" id="3.30.1370.110">
    <property type="match status" value="1"/>
</dbReference>
<dbReference type="KEGG" id="clt:CM240_2085"/>
<evidence type="ECO:0000256" key="1">
    <source>
        <dbReference type="ARBA" id="ARBA00022722"/>
    </source>
</evidence>
<dbReference type="GO" id="GO:0043023">
    <property type="term" value="F:ribosomal large subunit binding"/>
    <property type="evidence" value="ECO:0007669"/>
    <property type="project" value="UniProtKB-UniRule"/>
</dbReference>
<dbReference type="NCBIfam" id="TIGR01069">
    <property type="entry name" value="mutS2"/>
    <property type="match status" value="1"/>
</dbReference>
<dbReference type="GO" id="GO:0005524">
    <property type="term" value="F:ATP binding"/>
    <property type="evidence" value="ECO:0007669"/>
    <property type="project" value="UniProtKB-UniRule"/>
</dbReference>
<dbReference type="OrthoDB" id="9808166at2"/>
<evidence type="ECO:0000256" key="7">
    <source>
        <dbReference type="ARBA" id="ARBA00023125"/>
    </source>
</evidence>
<accession>W6RXQ8</accession>
<feature type="domain" description="Smr" evidence="10">
    <location>
        <begin position="704"/>
        <end position="779"/>
    </location>
</feature>
<evidence type="ECO:0000256" key="9">
    <source>
        <dbReference type="SAM" id="Coils"/>
    </source>
</evidence>
<dbReference type="InterPro" id="IPR027417">
    <property type="entry name" value="P-loop_NTPase"/>
</dbReference>
<dbReference type="InterPro" id="IPR036063">
    <property type="entry name" value="Smr_dom_sf"/>
</dbReference>
<dbReference type="GO" id="GO:0030983">
    <property type="term" value="F:mismatched DNA binding"/>
    <property type="evidence" value="ECO:0007669"/>
    <property type="project" value="InterPro"/>
</dbReference>
<dbReference type="InterPro" id="IPR005747">
    <property type="entry name" value="MutS2"/>
</dbReference>
<keyword evidence="6 8" id="KW-0694">RNA-binding</keyword>
<dbReference type="SUPFAM" id="SSF52540">
    <property type="entry name" value="P-loop containing nucleoside triphosphate hydrolases"/>
    <property type="match status" value="1"/>
</dbReference>
<evidence type="ECO:0000259" key="10">
    <source>
        <dbReference type="PROSITE" id="PS50828"/>
    </source>
</evidence>
<dbReference type="SMART" id="SM00534">
    <property type="entry name" value="MUTSac"/>
    <property type="match status" value="1"/>
</dbReference>
<dbReference type="RefSeq" id="WP_044038971.1">
    <property type="nucleotide sequence ID" value="NZ_HG917868.1"/>
</dbReference>
<dbReference type="GO" id="GO:0045910">
    <property type="term" value="P:negative regulation of DNA recombination"/>
    <property type="evidence" value="ECO:0007669"/>
    <property type="project" value="InterPro"/>
</dbReference>
<dbReference type="InterPro" id="IPR046893">
    <property type="entry name" value="MSSS"/>
</dbReference>
<dbReference type="PROSITE" id="PS00486">
    <property type="entry name" value="DNA_MISMATCH_REPAIR_2"/>
    <property type="match status" value="1"/>
</dbReference>
<sequence length="779" mass="87007">MEERTFKILEVQKVLDKLVSYSNTEKGKEMSATLMPFNNEYEVNRALKETKEAYTYVIKKGRAPIYSDKGLKEVLSRAEKGGELNAKEILIVGRSLRTAREITVYLDSDDIDENSLRDSAVNITTIKWLEDKIEQCIIDEDEISDNASRALGAIRRNLREKGIEIKERVGSMVRNYSKYLMENIYTVRGDRYVLPVKVEYKSTVKGLVHDVSSTGSTVFIEPMELVTLNNEIKELKLKEMAEIERILNEISRDINKNVKALKMNREIISDLDFIFAKGAYGLEIEGIVPEINSNGIYNIVQGRHPLIPSDKVVPLDINSGEDFTTIVITGPNTGGKTVTLKTVGLLHVMALSGMMIPAYQGSVINVFEGIYADIGDEQSIEQSLSTFSSHMTNIISILGKAKSNSLVLFDELGSGTDPTEGSALAISILEELRSRGCSIISTTHYSELKRYGLNTAGVENASVEFDVATLRPTYRLLMGIPGKSNAFEISRKLGLSDDIIKFARENIAKDTLEFEDLIRSLSEKTMEAEKLSRENETLRNEAKDLYEKYKTKLDRIDEVREKSVEAGKEKAKKIIEEAKEEADKILKEMREMERHGITSNMRHEMEKKRKALKDKAEKMESAKKAQGGGLTKVSEGQEVKIISLNAKGVVLSFDDKKQEAVVQAGIMKITSKYSDLQGATVTKSEKKATKREVKLNLKSVSTSLDIRGLDGEEGKYRTDIYLDEAFVAGLEEVTIIHGKGTGALKTAILSMLRNHPHVKKFRDGEYSEGGNGVTVVTLK</sequence>
<dbReference type="InterPro" id="IPR002625">
    <property type="entry name" value="Smr_dom"/>
</dbReference>
<dbReference type="GO" id="GO:0016887">
    <property type="term" value="F:ATP hydrolysis activity"/>
    <property type="evidence" value="ECO:0007669"/>
    <property type="project" value="InterPro"/>
</dbReference>
<dbReference type="GO" id="GO:0140664">
    <property type="term" value="F:ATP-dependent DNA damage sensor activity"/>
    <property type="evidence" value="ECO:0007669"/>
    <property type="project" value="InterPro"/>
</dbReference>
<dbReference type="PROSITE" id="PS50828">
    <property type="entry name" value="SMR"/>
    <property type="match status" value="1"/>
</dbReference>
<dbReference type="GO" id="GO:0006298">
    <property type="term" value="P:mismatch repair"/>
    <property type="evidence" value="ECO:0007669"/>
    <property type="project" value="InterPro"/>
</dbReference>
<dbReference type="GO" id="GO:0019843">
    <property type="term" value="F:rRNA binding"/>
    <property type="evidence" value="ECO:0007669"/>
    <property type="project" value="UniProtKB-UniRule"/>
</dbReference>
<dbReference type="InterPro" id="IPR007696">
    <property type="entry name" value="DNA_mismatch_repair_MutS_core"/>
</dbReference>
<dbReference type="CDD" id="cd03280">
    <property type="entry name" value="ABC_MutS2"/>
    <property type="match status" value="1"/>
</dbReference>
<comment type="function">
    <text evidence="8">Endonuclease that is involved in the suppression of homologous recombination and thus may have a key role in the control of bacterial genetic diversity.</text>
</comment>
<dbReference type="EC" id="3.1.-.-" evidence="8"/>
<dbReference type="GO" id="GO:0004519">
    <property type="term" value="F:endonuclease activity"/>
    <property type="evidence" value="ECO:0007669"/>
    <property type="project" value="UniProtKB-UniRule"/>
</dbReference>
<feature type="binding site" evidence="8">
    <location>
        <begin position="330"/>
        <end position="337"/>
    </location>
    <ligand>
        <name>ATP</name>
        <dbReference type="ChEBI" id="CHEBI:30616"/>
    </ligand>
</feature>
<dbReference type="InterPro" id="IPR045076">
    <property type="entry name" value="MutS"/>
</dbReference>
<dbReference type="Pfam" id="PF00488">
    <property type="entry name" value="MutS_V"/>
    <property type="match status" value="1"/>
</dbReference>
<keyword evidence="8 11" id="KW-0255">Endonuclease</keyword>
<dbReference type="SUPFAM" id="SSF48334">
    <property type="entry name" value="DNA repair protein MutS, domain III"/>
    <property type="match status" value="1"/>
</dbReference>
<dbReference type="FunFam" id="3.40.50.300:FF:000830">
    <property type="entry name" value="Endonuclease MutS2"/>
    <property type="match status" value="1"/>
</dbReference>
<dbReference type="Gene3D" id="3.40.50.300">
    <property type="entry name" value="P-loop containing nucleotide triphosphate hydrolases"/>
    <property type="match status" value="1"/>
</dbReference>
<dbReference type="HOGENOM" id="CLU_011252_2_1_9"/>
<keyword evidence="7 8" id="KW-0238">DNA-binding</keyword>
<dbReference type="AlphaFoldDB" id="W6RXQ8"/>
<dbReference type="GO" id="GO:0072344">
    <property type="term" value="P:rescue of stalled ribosome"/>
    <property type="evidence" value="ECO:0007669"/>
    <property type="project" value="UniProtKB-UniRule"/>
</dbReference>